<keyword evidence="2" id="KW-1185">Reference proteome</keyword>
<reference evidence="1" key="1">
    <citation type="submission" date="2015-04" db="UniProtKB">
        <authorList>
            <consortium name="EnsemblPlants"/>
        </authorList>
    </citation>
    <scope>IDENTIFICATION</scope>
</reference>
<evidence type="ECO:0000313" key="2">
    <source>
        <dbReference type="Proteomes" id="UP000026961"/>
    </source>
</evidence>
<organism evidence="1">
    <name type="scientific">Oryza glumipatula</name>
    <dbReference type="NCBI Taxonomy" id="40148"/>
    <lineage>
        <taxon>Eukaryota</taxon>
        <taxon>Viridiplantae</taxon>
        <taxon>Streptophyta</taxon>
        <taxon>Embryophyta</taxon>
        <taxon>Tracheophyta</taxon>
        <taxon>Spermatophyta</taxon>
        <taxon>Magnoliopsida</taxon>
        <taxon>Liliopsida</taxon>
        <taxon>Poales</taxon>
        <taxon>Poaceae</taxon>
        <taxon>BOP clade</taxon>
        <taxon>Oryzoideae</taxon>
        <taxon>Oryzeae</taxon>
        <taxon>Oryzinae</taxon>
        <taxon>Oryza</taxon>
    </lineage>
</organism>
<dbReference type="EnsemblPlants" id="OGLUM02G22610.1">
    <property type="protein sequence ID" value="OGLUM02G22610.1"/>
    <property type="gene ID" value="OGLUM02G22610"/>
</dbReference>
<dbReference type="HOGENOM" id="CLU_2281822_0_0_1"/>
<evidence type="ECO:0000313" key="1">
    <source>
        <dbReference type="EnsemblPlants" id="OGLUM02G22610.1"/>
    </source>
</evidence>
<reference evidence="1" key="2">
    <citation type="submission" date="2018-05" db="EMBL/GenBank/DDBJ databases">
        <title>OgluRS3 (Oryza glumaepatula Reference Sequence Version 3).</title>
        <authorList>
            <person name="Zhang J."/>
            <person name="Kudrna D."/>
            <person name="Lee S."/>
            <person name="Talag J."/>
            <person name="Welchert J."/>
            <person name="Wing R.A."/>
        </authorList>
    </citation>
    <scope>NUCLEOTIDE SEQUENCE [LARGE SCALE GENOMIC DNA]</scope>
</reference>
<sequence>MGGVWASAPGKVDVELELELKLALCQTDLYSREVLSRRATESPYDRKGNKLRGSKTKLHKLVATEDGVLTGSVAGKRRPSVVMWGAPLEAEGMEGHGRQGIL</sequence>
<dbReference type="Proteomes" id="UP000026961">
    <property type="component" value="Chromosome 2"/>
</dbReference>
<proteinExistence type="predicted"/>
<accession>A0A0D9YUA2</accession>
<dbReference type="AlphaFoldDB" id="A0A0D9YUA2"/>
<protein>
    <submittedName>
        <fullName evidence="1">Uncharacterized protein</fullName>
    </submittedName>
</protein>
<name>A0A0D9YUA2_9ORYZ</name>
<dbReference type="Gramene" id="OGLUM02G22610.1">
    <property type="protein sequence ID" value="OGLUM02G22610.1"/>
    <property type="gene ID" value="OGLUM02G22610"/>
</dbReference>